<protein>
    <submittedName>
        <fullName evidence="1">Uncharacterized protein</fullName>
    </submittedName>
</protein>
<keyword evidence="2" id="KW-1185">Reference proteome</keyword>
<dbReference type="RefSeq" id="WP_238196086.1">
    <property type="nucleotide sequence ID" value="NZ_BPQZ01000008.1"/>
</dbReference>
<proteinExistence type="predicted"/>
<dbReference type="EMBL" id="BSPL01000019">
    <property type="protein sequence ID" value="GLS71970.1"/>
    <property type="molecule type" value="Genomic_DNA"/>
</dbReference>
<evidence type="ECO:0000313" key="1">
    <source>
        <dbReference type="EMBL" id="GLS71970.1"/>
    </source>
</evidence>
<organism evidence="1 2">
    <name type="scientific">Methylobacterium tardum</name>
    <dbReference type="NCBI Taxonomy" id="374432"/>
    <lineage>
        <taxon>Bacteria</taxon>
        <taxon>Pseudomonadati</taxon>
        <taxon>Pseudomonadota</taxon>
        <taxon>Alphaproteobacteria</taxon>
        <taxon>Hyphomicrobiales</taxon>
        <taxon>Methylobacteriaceae</taxon>
        <taxon>Methylobacterium</taxon>
    </lineage>
</organism>
<dbReference type="AlphaFoldDB" id="A0AA37THS9"/>
<accession>A0AA37THS9</accession>
<comment type="caution">
    <text evidence="1">The sequence shown here is derived from an EMBL/GenBank/DDBJ whole genome shotgun (WGS) entry which is preliminary data.</text>
</comment>
<gene>
    <name evidence="1" type="ORF">GCM10007890_39830</name>
</gene>
<reference evidence="2" key="1">
    <citation type="journal article" date="2019" name="Int. J. Syst. Evol. Microbiol.">
        <title>The Global Catalogue of Microorganisms (GCM) 10K type strain sequencing project: providing services to taxonomists for standard genome sequencing and annotation.</title>
        <authorList>
            <consortium name="The Broad Institute Genomics Platform"/>
            <consortium name="The Broad Institute Genome Sequencing Center for Infectious Disease"/>
            <person name="Wu L."/>
            <person name="Ma J."/>
        </authorList>
    </citation>
    <scope>NUCLEOTIDE SEQUENCE [LARGE SCALE GENOMIC DNA]</scope>
    <source>
        <strain evidence="2">NBRC 103632</strain>
    </source>
</reference>
<evidence type="ECO:0000313" key="2">
    <source>
        <dbReference type="Proteomes" id="UP001157440"/>
    </source>
</evidence>
<dbReference type="Proteomes" id="UP001157440">
    <property type="component" value="Unassembled WGS sequence"/>
</dbReference>
<name>A0AA37THS9_9HYPH</name>
<sequence length="86" mass="9646">MSLSEPVELVRRLGCAPRIGAIVMAEQAVDTYLAGYSHPDDRTIALDILLRDLARLRVQEAALDRFIGEVETYIDLLHRDLARRAA</sequence>